<name>A0A8T4CMB1_METMI</name>
<dbReference type="SUPFAM" id="SSF53756">
    <property type="entry name" value="UDP-Glycosyltransferase/glycogen phosphorylase"/>
    <property type="match status" value="1"/>
</dbReference>
<dbReference type="PANTHER" id="PTHR11929">
    <property type="entry name" value="ALPHA- 1,3 -FUCOSYLTRANSFERASE"/>
    <property type="match status" value="1"/>
</dbReference>
<evidence type="ECO:0000256" key="1">
    <source>
        <dbReference type="ARBA" id="ARBA00008919"/>
    </source>
</evidence>
<evidence type="ECO:0000259" key="4">
    <source>
        <dbReference type="Pfam" id="PF00852"/>
    </source>
</evidence>
<dbReference type="InterPro" id="IPR038577">
    <property type="entry name" value="GT10-like_C_sf"/>
</dbReference>
<reference evidence="6" key="2">
    <citation type="submission" date="2021-03" db="EMBL/GenBank/DDBJ databases">
        <title>Genomic Encyclopedia of Type Strains, Phase IV (KMG-IV): sequencing the most valuable type-strain genomes for metagenomic binning, comparative biology and taxonomic classification.</title>
        <authorList>
            <person name="Goeker M."/>
        </authorList>
    </citation>
    <scope>NUCLEOTIDE SEQUENCE</scope>
    <source>
        <strain evidence="6">DSM 2771</strain>
    </source>
</reference>
<keyword evidence="3" id="KW-0808">Transferase</keyword>
<dbReference type="GO" id="GO:0016020">
    <property type="term" value="C:membrane"/>
    <property type="evidence" value="ECO:0007669"/>
    <property type="project" value="InterPro"/>
</dbReference>
<dbReference type="EMBL" id="JAGINF010000001">
    <property type="protein sequence ID" value="MBP2218692.1"/>
    <property type="molecule type" value="Genomic_DNA"/>
</dbReference>
<comment type="similarity">
    <text evidence="1">Belongs to the glycosyltransferase 10 family.</text>
</comment>
<keyword evidence="2" id="KW-0328">Glycosyltransferase</keyword>
<protein>
    <recommendedName>
        <fullName evidence="4">Fucosyltransferase C-terminal domain-containing protein</fullName>
    </recommendedName>
</protein>
<evidence type="ECO:0000313" key="7">
    <source>
        <dbReference type="Proteomes" id="UP000722095"/>
    </source>
</evidence>
<dbReference type="GO" id="GO:0046920">
    <property type="term" value="F:alpha-(1-&gt;3)-fucosyltransferase activity"/>
    <property type="evidence" value="ECO:0007669"/>
    <property type="project" value="TreeGrafter"/>
</dbReference>
<dbReference type="EMBL" id="JAFBBC010000001">
    <property type="protein sequence ID" value="MBM7409122.1"/>
    <property type="molecule type" value="Genomic_DNA"/>
</dbReference>
<reference evidence="5" key="1">
    <citation type="submission" date="2021-01" db="EMBL/GenBank/DDBJ databases">
        <title>Genomic Encyclopedia of Type Strains, Phase IV (KMG-V): Genome sequencing to study the core and pangenomes of soil and plant-associated prokaryotes.</title>
        <authorList>
            <person name="Whitman W."/>
        </authorList>
    </citation>
    <scope>NUCLEOTIDE SEQUENCE</scope>
    <source>
        <strain evidence="5">RC</strain>
    </source>
</reference>
<feature type="domain" description="Fucosyltransferase C-terminal" evidence="4">
    <location>
        <begin position="91"/>
        <end position="238"/>
    </location>
</feature>
<dbReference type="InterPro" id="IPR055270">
    <property type="entry name" value="Glyco_tran_10_C"/>
</dbReference>
<dbReference type="AlphaFoldDB" id="A0A8T4CMB1"/>
<comment type="caution">
    <text evidence="5">The sequence shown here is derived from an EMBL/GenBank/DDBJ whole genome shotgun (WGS) entry which is preliminary data.</text>
</comment>
<dbReference type="Gene3D" id="3.40.50.11660">
    <property type="entry name" value="Glycosyl transferase family 10, C-terminal domain"/>
    <property type="match status" value="1"/>
</dbReference>
<accession>A0A8T4CMB1</accession>
<dbReference type="Proteomes" id="UP000722095">
    <property type="component" value="Unassembled WGS sequence"/>
</dbReference>
<evidence type="ECO:0000313" key="6">
    <source>
        <dbReference type="EMBL" id="MBP2218692.1"/>
    </source>
</evidence>
<evidence type="ECO:0000256" key="2">
    <source>
        <dbReference type="ARBA" id="ARBA00022676"/>
    </source>
</evidence>
<gene>
    <name evidence="5" type="ORF">HNP85_000794</name>
    <name evidence="6" type="ORF">J2745_000167</name>
</gene>
<sequence>MDNKVIFANAICKLNIKFFNKYYGYIPKFLLAITLWKPYKKYKKLLDRENIFFLSTNKTKTKNTVVTPYFIQLYPNYYKTLKGPKNHSKDSKKKFCAFIVSNPSNLERLDFFKKLSSYKKIDSYGKIFKNSNIYDSKRCISNPEIYKNYKFVICFENSYAEDYVTEKLPNVMLGNSIPIYKGAPNISEYFNTESFINFDDYGSFEKIIEKIIELDNDDKKYLKMLNRPWLTEENIKNIGKKELELENFFKNIFKDQ</sequence>
<dbReference type="RefSeq" id="WP_204936803.1">
    <property type="nucleotide sequence ID" value="NZ_JAFBBC010000001.1"/>
</dbReference>
<dbReference type="InterPro" id="IPR001503">
    <property type="entry name" value="Glyco_trans_10"/>
</dbReference>
<evidence type="ECO:0000256" key="3">
    <source>
        <dbReference type="ARBA" id="ARBA00022679"/>
    </source>
</evidence>
<dbReference type="Pfam" id="PF00852">
    <property type="entry name" value="Glyco_transf_10"/>
    <property type="match status" value="1"/>
</dbReference>
<evidence type="ECO:0000313" key="5">
    <source>
        <dbReference type="EMBL" id="MBM7409122.1"/>
    </source>
</evidence>
<organism evidence="5 7">
    <name type="scientific">Methanococcus maripaludis</name>
    <name type="common">Methanococcus deltae</name>
    <dbReference type="NCBI Taxonomy" id="39152"/>
    <lineage>
        <taxon>Archaea</taxon>
        <taxon>Methanobacteriati</taxon>
        <taxon>Methanobacteriota</taxon>
        <taxon>Methanomada group</taxon>
        <taxon>Methanococci</taxon>
        <taxon>Methanococcales</taxon>
        <taxon>Methanococcaceae</taxon>
        <taxon>Methanococcus</taxon>
    </lineage>
</organism>
<proteinExistence type="inferred from homology"/>
<dbReference type="Proteomes" id="UP000742560">
    <property type="component" value="Unassembled WGS sequence"/>
</dbReference>
<dbReference type="PANTHER" id="PTHR11929:SF194">
    <property type="entry name" value="ALPHA-(1,3)-FUCOSYLTRANSFERASE 10"/>
    <property type="match status" value="1"/>
</dbReference>